<dbReference type="NCBIfam" id="NF011202">
    <property type="entry name" value="PRK14608.1"/>
    <property type="match status" value="1"/>
</dbReference>
<dbReference type="Pfam" id="PF00288">
    <property type="entry name" value="GHMP_kinases_N"/>
    <property type="match status" value="1"/>
</dbReference>
<dbReference type="InterPro" id="IPR004424">
    <property type="entry name" value="IspE"/>
</dbReference>
<evidence type="ECO:0000259" key="12">
    <source>
        <dbReference type="Pfam" id="PF08544"/>
    </source>
</evidence>
<evidence type="ECO:0000313" key="14">
    <source>
        <dbReference type="Proteomes" id="UP000739180"/>
    </source>
</evidence>
<feature type="binding site" evidence="10">
    <location>
        <begin position="104"/>
        <end position="114"/>
    </location>
    <ligand>
        <name>ATP</name>
        <dbReference type="ChEBI" id="CHEBI:30616"/>
    </ligand>
</feature>
<keyword evidence="6 10" id="KW-0418">Kinase</keyword>
<feature type="domain" description="GHMP kinase C-terminal" evidence="12">
    <location>
        <begin position="212"/>
        <end position="279"/>
    </location>
</feature>
<keyword evidence="14" id="KW-1185">Reference proteome</keyword>
<evidence type="ECO:0000256" key="10">
    <source>
        <dbReference type="HAMAP-Rule" id="MF_00061"/>
    </source>
</evidence>
<dbReference type="PANTHER" id="PTHR43527">
    <property type="entry name" value="4-DIPHOSPHOCYTIDYL-2-C-METHYL-D-ERYTHRITOL KINASE, CHLOROPLASTIC"/>
    <property type="match status" value="1"/>
</dbReference>
<proteinExistence type="inferred from homology"/>
<dbReference type="EMBL" id="VCQT01000046">
    <property type="protein sequence ID" value="TMW10602.1"/>
    <property type="molecule type" value="Genomic_DNA"/>
</dbReference>
<gene>
    <name evidence="10 13" type="primary">ispE</name>
    <name evidence="13" type="ORF">FGS76_18920</name>
</gene>
<dbReference type="Pfam" id="PF08544">
    <property type="entry name" value="GHMP_kinases_C"/>
    <property type="match status" value="1"/>
</dbReference>
<comment type="caution">
    <text evidence="13">The sequence shown here is derived from an EMBL/GenBank/DDBJ whole genome shotgun (WGS) entry which is preliminary data.</text>
</comment>
<comment type="catalytic activity">
    <reaction evidence="10">
        <text>4-CDP-2-C-methyl-D-erythritol + ATP = 4-CDP-2-C-methyl-D-erythritol 2-phosphate + ADP + H(+)</text>
        <dbReference type="Rhea" id="RHEA:18437"/>
        <dbReference type="ChEBI" id="CHEBI:15378"/>
        <dbReference type="ChEBI" id="CHEBI:30616"/>
        <dbReference type="ChEBI" id="CHEBI:57823"/>
        <dbReference type="ChEBI" id="CHEBI:57919"/>
        <dbReference type="ChEBI" id="CHEBI:456216"/>
        <dbReference type="EC" id="2.7.1.148"/>
    </reaction>
</comment>
<feature type="active site" evidence="10">
    <location>
        <position position="22"/>
    </location>
</feature>
<evidence type="ECO:0000256" key="5">
    <source>
        <dbReference type="ARBA" id="ARBA00022741"/>
    </source>
</evidence>
<dbReference type="InterPro" id="IPR036554">
    <property type="entry name" value="GHMP_kinase_C_sf"/>
</dbReference>
<evidence type="ECO:0000256" key="7">
    <source>
        <dbReference type="ARBA" id="ARBA00022840"/>
    </source>
</evidence>
<feature type="active site" evidence="10">
    <location>
        <position position="146"/>
    </location>
</feature>
<comment type="similarity">
    <text evidence="1 10">Belongs to the GHMP kinase family. IspE subfamily.</text>
</comment>
<feature type="domain" description="GHMP kinase N-terminal" evidence="11">
    <location>
        <begin position="76"/>
        <end position="153"/>
    </location>
</feature>
<keyword evidence="4 10" id="KW-0808">Transferase</keyword>
<evidence type="ECO:0000256" key="8">
    <source>
        <dbReference type="ARBA" id="ARBA00023229"/>
    </source>
</evidence>
<dbReference type="GO" id="GO:0050515">
    <property type="term" value="F:4-(cytidine 5'-diphospho)-2-C-methyl-D-erythritol kinase activity"/>
    <property type="evidence" value="ECO:0007669"/>
    <property type="project" value="UniProtKB-EC"/>
</dbReference>
<protein>
    <recommendedName>
        <fullName evidence="3 10">4-diphosphocytidyl-2-C-methyl-D-erythritol kinase</fullName>
        <shortName evidence="10">CMK</shortName>
        <ecNumber evidence="2 10">2.7.1.148</ecNumber>
    </recommendedName>
    <alternativeName>
        <fullName evidence="9 10">4-(cytidine-5'-diphospho)-2-C-methyl-D-erythritol kinase</fullName>
    </alternativeName>
</protein>
<reference evidence="13 14" key="1">
    <citation type="submission" date="2019-05" db="EMBL/GenBank/DDBJ databases">
        <title>Genome of Alcanivorax gelatiniphagus, an oil degrading marine bacteria.</title>
        <authorList>
            <person name="Kwon K.K."/>
        </authorList>
    </citation>
    <scope>NUCLEOTIDE SEQUENCE [LARGE SCALE GENOMIC DNA]</scope>
    <source>
        <strain evidence="13 14">MEBiC 08158</strain>
    </source>
</reference>
<evidence type="ECO:0000256" key="3">
    <source>
        <dbReference type="ARBA" id="ARBA00017473"/>
    </source>
</evidence>
<dbReference type="SUPFAM" id="SSF54211">
    <property type="entry name" value="Ribosomal protein S5 domain 2-like"/>
    <property type="match status" value="1"/>
</dbReference>
<dbReference type="PIRSF" id="PIRSF010376">
    <property type="entry name" value="IspE"/>
    <property type="match status" value="1"/>
</dbReference>
<organism evidence="13 14">
    <name type="scientific">Alloalcanivorax gelatiniphagus</name>
    <dbReference type="NCBI Taxonomy" id="1194167"/>
    <lineage>
        <taxon>Bacteria</taxon>
        <taxon>Pseudomonadati</taxon>
        <taxon>Pseudomonadota</taxon>
        <taxon>Gammaproteobacteria</taxon>
        <taxon>Oceanospirillales</taxon>
        <taxon>Alcanivoracaceae</taxon>
        <taxon>Alloalcanivorax</taxon>
    </lineage>
</organism>
<dbReference type="InterPro" id="IPR006204">
    <property type="entry name" value="GHMP_kinase_N_dom"/>
</dbReference>
<dbReference type="RefSeq" id="WP_138774211.1">
    <property type="nucleotide sequence ID" value="NZ_JBHSSX010000001.1"/>
</dbReference>
<dbReference type="InterPro" id="IPR020568">
    <property type="entry name" value="Ribosomal_Su5_D2-typ_SF"/>
</dbReference>
<dbReference type="Gene3D" id="3.30.230.10">
    <property type="match status" value="1"/>
</dbReference>
<evidence type="ECO:0000256" key="9">
    <source>
        <dbReference type="ARBA" id="ARBA00032554"/>
    </source>
</evidence>
<evidence type="ECO:0000256" key="2">
    <source>
        <dbReference type="ARBA" id="ARBA00012052"/>
    </source>
</evidence>
<sequence length="314" mass="33571">MTDTTVHRPATGAGFALPAPAKLNLLLHITGRRADGYHDLQTLFVLLDHGDTLHFQADPALTLTCDHPHLPVDDDNLVLRAARLLRDATGCQRGARMHLQKRLPAGGGVGGGSSDAATALLGLNHLWQLNLGLDQLATLGLRLGADVPVFVRGRNAWAEGVGERLQAVDLPPLWFLVVDPGVAVSTARIFGDGELTRHTPAITLPASLGAATFEALLNNGHNDCEAVARRLFPPVDQALEWLQREAGNARMTGTGACCFARLAGAQAARDLKRRLPENWTAFVARSTELSPLHEALATLRAKQHPGPAFNDNAT</sequence>
<name>A0ABY2XHI0_9GAMM</name>
<keyword evidence="5 10" id="KW-0547">Nucleotide-binding</keyword>
<dbReference type="Proteomes" id="UP000739180">
    <property type="component" value="Unassembled WGS sequence"/>
</dbReference>
<dbReference type="InterPro" id="IPR014721">
    <property type="entry name" value="Ribsml_uS5_D2-typ_fold_subgr"/>
</dbReference>
<comment type="pathway">
    <text evidence="10">Isoprenoid biosynthesis; isopentenyl diphosphate biosynthesis via DXP pathway; isopentenyl diphosphate from 1-deoxy-D-xylulose 5-phosphate: step 3/6.</text>
</comment>
<evidence type="ECO:0000256" key="6">
    <source>
        <dbReference type="ARBA" id="ARBA00022777"/>
    </source>
</evidence>
<evidence type="ECO:0000259" key="11">
    <source>
        <dbReference type="Pfam" id="PF00288"/>
    </source>
</evidence>
<keyword evidence="7 10" id="KW-0067">ATP-binding</keyword>
<dbReference type="HAMAP" id="MF_00061">
    <property type="entry name" value="IspE"/>
    <property type="match status" value="1"/>
</dbReference>
<keyword evidence="8 10" id="KW-0414">Isoprene biosynthesis</keyword>
<comment type="function">
    <text evidence="10">Catalyzes the phosphorylation of the position 2 hydroxy group of 4-diphosphocytidyl-2C-methyl-D-erythritol.</text>
</comment>
<dbReference type="EC" id="2.7.1.148" evidence="2 10"/>
<evidence type="ECO:0000313" key="13">
    <source>
        <dbReference type="EMBL" id="TMW10602.1"/>
    </source>
</evidence>
<dbReference type="NCBIfam" id="TIGR00154">
    <property type="entry name" value="ispE"/>
    <property type="match status" value="1"/>
</dbReference>
<dbReference type="InterPro" id="IPR013750">
    <property type="entry name" value="GHMP_kinase_C_dom"/>
</dbReference>
<evidence type="ECO:0000256" key="4">
    <source>
        <dbReference type="ARBA" id="ARBA00022679"/>
    </source>
</evidence>
<dbReference type="SUPFAM" id="SSF55060">
    <property type="entry name" value="GHMP Kinase, C-terminal domain"/>
    <property type="match status" value="1"/>
</dbReference>
<dbReference type="Gene3D" id="3.30.70.890">
    <property type="entry name" value="GHMP kinase, C-terminal domain"/>
    <property type="match status" value="1"/>
</dbReference>
<evidence type="ECO:0000256" key="1">
    <source>
        <dbReference type="ARBA" id="ARBA00009684"/>
    </source>
</evidence>
<accession>A0ABY2XHI0</accession>
<dbReference type="PANTHER" id="PTHR43527:SF2">
    <property type="entry name" value="4-DIPHOSPHOCYTIDYL-2-C-METHYL-D-ERYTHRITOL KINASE, CHLOROPLASTIC"/>
    <property type="match status" value="1"/>
</dbReference>